<organism evidence="1 2">
    <name type="scientific">Tauraco erythrolophus</name>
    <name type="common">Red-crested turaco</name>
    <dbReference type="NCBI Taxonomy" id="121530"/>
    <lineage>
        <taxon>Eukaryota</taxon>
        <taxon>Metazoa</taxon>
        <taxon>Chordata</taxon>
        <taxon>Craniata</taxon>
        <taxon>Vertebrata</taxon>
        <taxon>Euteleostomi</taxon>
        <taxon>Archelosauria</taxon>
        <taxon>Archosauria</taxon>
        <taxon>Dinosauria</taxon>
        <taxon>Saurischia</taxon>
        <taxon>Theropoda</taxon>
        <taxon>Coelurosauria</taxon>
        <taxon>Aves</taxon>
        <taxon>Neognathae</taxon>
        <taxon>Neoaves</taxon>
        <taxon>Otidimorphae</taxon>
        <taxon>Musophagiformes</taxon>
        <taxon>Musophagidae</taxon>
        <taxon>Tauraco</taxon>
    </lineage>
</organism>
<protein>
    <submittedName>
        <fullName evidence="1">Uncharacterized protein</fullName>
    </submittedName>
</protein>
<feature type="non-terminal residue" evidence="1">
    <location>
        <position position="129"/>
    </location>
</feature>
<proteinExistence type="predicted"/>
<keyword evidence="2" id="KW-1185">Reference proteome</keyword>
<reference evidence="1 2" key="1">
    <citation type="submission" date="2014-04" db="EMBL/GenBank/DDBJ databases">
        <title>Genome evolution of avian class.</title>
        <authorList>
            <person name="Zhang G."/>
            <person name="Li C."/>
        </authorList>
    </citation>
    <scope>NUCLEOTIDE SEQUENCE [LARGE SCALE GENOMIC DNA]</scope>
    <source>
        <strain evidence="1">BGI_N340</strain>
    </source>
</reference>
<dbReference type="Proteomes" id="UP000053661">
    <property type="component" value="Unassembled WGS sequence"/>
</dbReference>
<sequence>AQGCVKEFELSVLSFSISFDFSTHVGSAAGTKEHAEWVELALPMSSGFCFNAGVFEALWEAFLGCVVACTTWLEKRCLLRCSLWGLFIGSSTLVSLARSIFFFSAFIEGDNCLGEATSEDEEAADSRGD</sequence>
<name>A0A093CGS2_TAUER</name>
<dbReference type="AlphaFoldDB" id="A0A093CGS2"/>
<gene>
    <name evidence="1" type="ORF">N340_14096</name>
</gene>
<evidence type="ECO:0000313" key="2">
    <source>
        <dbReference type="Proteomes" id="UP000053661"/>
    </source>
</evidence>
<dbReference type="EMBL" id="KL461965">
    <property type="protein sequence ID" value="KFV13648.1"/>
    <property type="molecule type" value="Genomic_DNA"/>
</dbReference>
<feature type="non-terminal residue" evidence="1">
    <location>
        <position position="1"/>
    </location>
</feature>
<accession>A0A093CGS2</accession>
<evidence type="ECO:0000313" key="1">
    <source>
        <dbReference type="EMBL" id="KFV13648.1"/>
    </source>
</evidence>